<keyword evidence="1" id="KW-0812">Transmembrane</keyword>
<protein>
    <recommendedName>
        <fullName evidence="4">Prokaryotic membrane lipoprotein lipid attachment site profile</fullName>
    </recommendedName>
</protein>
<dbReference type="Proteomes" id="UP000245622">
    <property type="component" value="Chromosome 1"/>
</dbReference>
<keyword evidence="1" id="KW-0472">Membrane</keyword>
<feature type="transmembrane region" description="Helical" evidence="1">
    <location>
        <begin position="79"/>
        <end position="99"/>
    </location>
</feature>
<evidence type="ECO:0000313" key="3">
    <source>
        <dbReference type="Proteomes" id="UP000245622"/>
    </source>
</evidence>
<dbReference type="KEGG" id="ril:CRIB_1776"/>
<feature type="transmembrane region" description="Helical" evidence="1">
    <location>
        <begin position="6"/>
        <end position="33"/>
    </location>
</feature>
<evidence type="ECO:0000256" key="1">
    <source>
        <dbReference type="SAM" id="Phobius"/>
    </source>
</evidence>
<keyword evidence="3" id="KW-1185">Reference proteome</keyword>
<dbReference type="AlphaFoldDB" id="A0A1V1I2K9"/>
<proteinExistence type="predicted"/>
<organism evidence="2 3">
    <name type="scientific">Romboutsia ilealis</name>
    <dbReference type="NCBI Taxonomy" id="1115758"/>
    <lineage>
        <taxon>Bacteria</taxon>
        <taxon>Bacillati</taxon>
        <taxon>Bacillota</taxon>
        <taxon>Clostridia</taxon>
        <taxon>Peptostreptococcales</taxon>
        <taxon>Peptostreptococcaceae</taxon>
        <taxon>Romboutsia</taxon>
    </lineage>
</organism>
<evidence type="ECO:0008006" key="4">
    <source>
        <dbReference type="Google" id="ProtNLM"/>
    </source>
</evidence>
<evidence type="ECO:0000313" key="2">
    <source>
        <dbReference type="EMBL" id="CED94383.1"/>
    </source>
</evidence>
<keyword evidence="1" id="KW-1133">Transmembrane helix</keyword>
<accession>A0A1V1I2K9</accession>
<dbReference type="EMBL" id="LN555523">
    <property type="protein sequence ID" value="CED94383.1"/>
    <property type="molecule type" value="Genomic_DNA"/>
</dbReference>
<feature type="transmembrane region" description="Helical" evidence="1">
    <location>
        <begin position="54"/>
        <end position="73"/>
    </location>
</feature>
<reference evidence="2 3" key="1">
    <citation type="submission" date="2014-04" db="EMBL/GenBank/DDBJ databases">
        <authorList>
            <person name="Hornung B.V."/>
        </authorList>
    </citation>
    <scope>NUCLEOTIDE SEQUENCE [LARGE SCALE GENOMIC DNA]</scope>
    <source>
        <strain evidence="2 3">CRIB</strain>
    </source>
</reference>
<feature type="transmembrane region" description="Helical" evidence="1">
    <location>
        <begin position="106"/>
        <end position="123"/>
    </location>
</feature>
<gene>
    <name evidence="2" type="ORF">CRIB_1776</name>
</gene>
<sequence length="125" mass="14621">MVKIYSLLFGIIASASICLYSFMYILRDIYYYFENKSLRRFVNKLLPFFSKYNFLLLVLALISSLFHILGVFINTPIFSTGYVVFFILLIIAKLTFFSSRGSNNSYILKILSYLLLFALIIHYCI</sequence>
<name>A0A1V1I2K9_9FIRM</name>